<organism evidence="2 3">
    <name type="scientific">Mucilaginibacter gynuensis</name>
    <dbReference type="NCBI Taxonomy" id="1302236"/>
    <lineage>
        <taxon>Bacteria</taxon>
        <taxon>Pseudomonadati</taxon>
        <taxon>Bacteroidota</taxon>
        <taxon>Sphingobacteriia</taxon>
        <taxon>Sphingobacteriales</taxon>
        <taxon>Sphingobacteriaceae</taxon>
        <taxon>Mucilaginibacter</taxon>
    </lineage>
</organism>
<dbReference type="PANTHER" id="PTHR48079">
    <property type="entry name" value="PROTEIN YEEZ"/>
    <property type="match status" value="1"/>
</dbReference>
<feature type="domain" description="NAD-dependent epimerase/dehydratase" evidence="1">
    <location>
        <begin position="3"/>
        <end position="211"/>
    </location>
</feature>
<evidence type="ECO:0000313" key="2">
    <source>
        <dbReference type="EMBL" id="GAA4317713.1"/>
    </source>
</evidence>
<evidence type="ECO:0000313" key="3">
    <source>
        <dbReference type="Proteomes" id="UP001500582"/>
    </source>
</evidence>
<dbReference type="EMBL" id="BAABFT010000003">
    <property type="protein sequence ID" value="GAA4317713.1"/>
    <property type="molecule type" value="Genomic_DNA"/>
</dbReference>
<gene>
    <name evidence="2" type="ORF">GCM10023149_15390</name>
</gene>
<dbReference type="Gene3D" id="3.40.50.720">
    <property type="entry name" value="NAD(P)-binding Rossmann-like Domain"/>
    <property type="match status" value="1"/>
</dbReference>
<dbReference type="Proteomes" id="UP001500582">
    <property type="component" value="Unassembled WGS sequence"/>
</dbReference>
<accession>A0ABP8G5H7</accession>
<reference evidence="3" key="1">
    <citation type="journal article" date="2019" name="Int. J. Syst. Evol. Microbiol.">
        <title>The Global Catalogue of Microorganisms (GCM) 10K type strain sequencing project: providing services to taxonomists for standard genome sequencing and annotation.</title>
        <authorList>
            <consortium name="The Broad Institute Genomics Platform"/>
            <consortium name="The Broad Institute Genome Sequencing Center for Infectious Disease"/>
            <person name="Wu L."/>
            <person name="Ma J."/>
        </authorList>
    </citation>
    <scope>NUCLEOTIDE SEQUENCE [LARGE SCALE GENOMIC DNA]</scope>
    <source>
        <strain evidence="3">JCM 17705</strain>
    </source>
</reference>
<sequence length="296" mass="31454">MRVFVTGATGFIGTAIVQELIGAGHEVLGLARSDASAQKLIDAGAEVHRGDLEDLESLRSGAAQADGVIHAGFIHDFTRFDEVCQVDKVAIETIGQVLAGTNRPLIVTSGTALVSPGKLATEDIIPPFNPAWPRASEQAADALATVGVRASVVRLSPSVHGDDDKHGFIPILVNIARDKGVSAYIGEGLNQWNAVHRLDAARLYRLALENATPGARFHGAAEEAITVKTIAEAIGKQLNIPVISIAPEAVAEHFGWFGHMAAIDCPTSSTYTQEQLHWHPTHATLLTDIENGIYTK</sequence>
<proteinExistence type="predicted"/>
<dbReference type="SUPFAM" id="SSF51735">
    <property type="entry name" value="NAD(P)-binding Rossmann-fold domains"/>
    <property type="match status" value="1"/>
</dbReference>
<dbReference type="PANTHER" id="PTHR48079:SF6">
    <property type="entry name" value="NAD(P)-BINDING DOMAIN-CONTAINING PROTEIN-RELATED"/>
    <property type="match status" value="1"/>
</dbReference>
<dbReference type="InterPro" id="IPR001509">
    <property type="entry name" value="Epimerase_deHydtase"/>
</dbReference>
<dbReference type="CDD" id="cd05262">
    <property type="entry name" value="SDR_a7"/>
    <property type="match status" value="1"/>
</dbReference>
<dbReference type="InterPro" id="IPR051783">
    <property type="entry name" value="NAD(P)-dependent_oxidoreduct"/>
</dbReference>
<dbReference type="RefSeq" id="WP_345210442.1">
    <property type="nucleotide sequence ID" value="NZ_BAABFT010000003.1"/>
</dbReference>
<dbReference type="InterPro" id="IPR036291">
    <property type="entry name" value="NAD(P)-bd_dom_sf"/>
</dbReference>
<keyword evidence="3" id="KW-1185">Reference proteome</keyword>
<comment type="caution">
    <text evidence="2">The sequence shown here is derived from an EMBL/GenBank/DDBJ whole genome shotgun (WGS) entry which is preliminary data.</text>
</comment>
<protein>
    <submittedName>
        <fullName evidence="2">SDR family oxidoreductase</fullName>
    </submittedName>
</protein>
<evidence type="ECO:0000259" key="1">
    <source>
        <dbReference type="Pfam" id="PF01370"/>
    </source>
</evidence>
<name>A0ABP8G5H7_9SPHI</name>
<dbReference type="Pfam" id="PF01370">
    <property type="entry name" value="Epimerase"/>
    <property type="match status" value="1"/>
</dbReference>